<name>A0A660SIJ8_UNCW3</name>
<sequence length="793" mass="88606">MVLILFFNLIIPRLQPARPITGRPGMKVVVRSDTSETPEVRFTPEIRSLADSLGRDPRRIYEWVRNHIRYLPYHGSIRGSRATILDSCGNDIDQASLLLALLRYSRIPSRYVIGRIHLGIEAILHWLGEKEKSDAIEILKSIGARPIWDAETTEVEFNHCWVRAKIPMQYYRGSGSDELGRIWIPLFPALKSHKSASGPDIPQEMGFNPEGFFADWRRLDSLTDPMVFYRDGIIQYLNQNYPDLTYDEILDKKEIVPEEFPILPFTGPAPDSGAAEVALPDSLRNYLLIRIERAGEAVLTRSVLISDVFNCGFLIDYIPATHEDSILVKRYGGIWNVPPYLLSVRPEVVIADTGVAVGAKLSMLEKIDLFLDLYASSGPSVRYPLKTRSGVVFGIGITGINPQLPENHYARLALESRIEESIREIGWTMHGERIAKPRPKLAFPILSISYSGGVPVAIDLLGDGFGCWPIDDLVVPEKDRSDLNPLAGIISAYQLSRTIDGISPLDFFFTAETLRIPIFRITDKNSPLIDSLRQPDSVKALVVELIERFGLVQIPRDSIAIGNLTGTGIWTFNPTTGEGMMILSDQLWARSRIREKIIEITAPGEGALVGTNEPVGCRCRVRAQGSIGWEFEPPPYRIDTILPESLIIYPRSGLQRIVAELRSDTVVVGADTVFITARYNGIEGVEITSPQDSSYTNLDTVGVEGIFYGDSVYLNGETASTSGGRFRISVATSEGVMKIKASLISKEDSKDDSFQDPPLSRLIHIFVDRTKPEPPKNLKIDYGEHYPRSRYEY</sequence>
<gene>
    <name evidence="2" type="ORF">DRP53_04430</name>
</gene>
<comment type="caution">
    <text evidence="2">The sequence shown here is derived from an EMBL/GenBank/DDBJ whole genome shotgun (WGS) entry which is preliminary data.</text>
</comment>
<dbReference type="SUPFAM" id="SSF54001">
    <property type="entry name" value="Cysteine proteinases"/>
    <property type="match status" value="1"/>
</dbReference>
<feature type="domain" description="Transglutaminase-like" evidence="1">
    <location>
        <begin position="51"/>
        <end position="166"/>
    </location>
</feature>
<dbReference type="Gene3D" id="3.10.620.30">
    <property type="match status" value="1"/>
</dbReference>
<dbReference type="InterPro" id="IPR002931">
    <property type="entry name" value="Transglutaminase-like"/>
</dbReference>
<dbReference type="EMBL" id="QNBE01000033">
    <property type="protein sequence ID" value="RKX70614.1"/>
    <property type="molecule type" value="Genomic_DNA"/>
</dbReference>
<dbReference type="Proteomes" id="UP000268469">
    <property type="component" value="Unassembled WGS sequence"/>
</dbReference>
<dbReference type="AlphaFoldDB" id="A0A660SIJ8"/>
<organism evidence="2 3">
    <name type="scientific">candidate division WOR-3 bacterium</name>
    <dbReference type="NCBI Taxonomy" id="2052148"/>
    <lineage>
        <taxon>Bacteria</taxon>
        <taxon>Bacteria division WOR-3</taxon>
    </lineage>
</organism>
<protein>
    <recommendedName>
        <fullName evidence="1">Transglutaminase-like domain-containing protein</fullName>
    </recommendedName>
</protein>
<dbReference type="Pfam" id="PF01841">
    <property type="entry name" value="Transglut_core"/>
    <property type="match status" value="1"/>
</dbReference>
<proteinExistence type="predicted"/>
<reference evidence="2 3" key="1">
    <citation type="submission" date="2018-06" db="EMBL/GenBank/DDBJ databases">
        <title>Extensive metabolic versatility and redundancy in microbially diverse, dynamic hydrothermal sediments.</title>
        <authorList>
            <person name="Dombrowski N."/>
            <person name="Teske A."/>
            <person name="Baker B.J."/>
        </authorList>
    </citation>
    <scope>NUCLEOTIDE SEQUENCE [LARGE SCALE GENOMIC DNA]</scope>
    <source>
        <strain evidence="2">B36_G15</strain>
    </source>
</reference>
<dbReference type="InterPro" id="IPR038765">
    <property type="entry name" value="Papain-like_cys_pep_sf"/>
</dbReference>
<accession>A0A660SIJ8</accession>
<evidence type="ECO:0000313" key="2">
    <source>
        <dbReference type="EMBL" id="RKX70614.1"/>
    </source>
</evidence>
<evidence type="ECO:0000313" key="3">
    <source>
        <dbReference type="Proteomes" id="UP000268469"/>
    </source>
</evidence>
<evidence type="ECO:0000259" key="1">
    <source>
        <dbReference type="Pfam" id="PF01841"/>
    </source>
</evidence>